<sequence length="1716" mass="190126">MMTAEPEVFIEQATESRNCWLMQAWASIVLTLESCLGAVSCSCDQALQVAKSLWTAALDAWEGLRDVFSGSAPQCFQCFRATEPTPASAEVQSKQFGFEKAREVQLLKFEPTTDNQSTWQPAAGGRQERKMREYVLDAYTREPRNLLASFAGRHNSVTELEIRAFTEGLSNEIIDGEYGHYQLGERKGSGAYGTVYLATEQQTGRQVVAKVISIGSEESSTSFRTEQRVWKHMQRCPGYPHPNIIRYFEVIDWQSRGVVIMELAAGGSLSDTLYDGVSAEGTVSGVRTPLGDALLTDEALAKKLYGQLAAGFQWLGQCGVVHKDLKPDNIMLTKPFLQGGIIKIIDFGLAMLTSDQRAGSLANMYYNLNQNADPRTNKKGTRTFDDFAMGLILAEIGTGVPPFFNPKNDYFSNKGNLQNQKGIFYILQPKKVCSAGDAGIYQPKRDLALGKVSIDAAVKEVVGRSLYYNANGRHFVYNSAVEQGIGNVQLLKQSWLYNSPTAMSLLHSLLAGREDDRIEPSTLMSAEWLSDVRASPSPEIPVAEMTLQPQVEAHVHVPPPAPPLVQDLREEEEPEEPKPEAPKLNMCRNPYKERGPPSLCKVRHSSHSDCYVDISCSGGPSHIVKLEQGFGAAEWMEHLTCIQWQEEPRVMGTLQLEYALALRSAVVYVAIGAVPLLFPCSERSASASLKGWDRCPASSYSLVPTNIMRIYHFLPFWYAFLVTPHLGCLISGIHDALLGASTGLCMASLLNLMMPGGAGGMNYLPEDFWQKAWLPFGYHSFAAILFAVCSTYLLFFSSTSVGQKQYALGVFSELLVPFMNPQTTSGFRAVIWDWEFNWNWNGVAMCGFWLVVLAILLAIPSLGLLPWSRESVKRHSCMWSAATELAQLAEDTAGCLEYLLTILQQEAWKFPFHADSSNFYIRQLGMRRTTAEALLDQVAWESWVSGHTREQHKNLQKVAAFLRQLRQLLRIQSGLMRYLGQSTGRGEQFLLEDFVLACSEGLAAVARDCRDKADISTETRLELQRLAKKADEVLCKALEKQAKPENAFSSEMAFLDQLRSWPAAFSAFDTRQNDAAPSASGGKDANSRHWFALRNTVSWTLALLWSVYSRGYSMGCVVATSFIFSETSGSSFDTNINRILGVGMGLAVGNVPAILILSGTSAEKTSSMLRFFAYFVVMFIMWTLAMFGYLAPGSKYYRACLLWVGYGGVQMLRHLPQFDQPDAELFLAILDNIVAIMVVFIVDMVFAYVQGNSTEEQVKAAVTRCAQHVANAVETLQAGKVSELDMDPLQRDIKAPMCTVHNAHQKAEKTGVNLVILQGEEGGSDAQNCIYKMLGIFACRVWRVWLTVAAVALVIVTIVLPITSGAQVTALPPPFLDSLSAGMTARERRGAKMPPGLGGPLPGGLESDDPDLEDDRPVKSGKRREQASPTSGRSEKGVTLADLQRLLQEQSQQIQNHQEQQIKAAISDIRKTTSAQITAVRDEVRRHGDYIEQLRDQGEKMEARLLALEAGGVGAVMPEDRDRGSRKNLMIFGGWGQDTHRDVLLSELREMLQKIDVYRHFEDLFTTGPRRGNALGLVAPLPGESESDLKRRMITIAQTIRGAGLRADNMQLDKNLWGSLSKTKLERLRSSHAGKLKRLVLEVNSEERGHIDVEWNAGSVWLRGALLGSATRTKPIGVTTCEGKTPQAWLDLSTSARMLGCAELDLKERWDKFHEY</sequence>
<evidence type="ECO:0000256" key="2">
    <source>
        <dbReference type="SAM" id="Phobius"/>
    </source>
</evidence>
<dbReference type="Gene3D" id="1.10.510.10">
    <property type="entry name" value="Transferase(Phosphotransferase) domain 1"/>
    <property type="match status" value="1"/>
</dbReference>
<keyword evidence="2" id="KW-1133">Transmembrane helix</keyword>
<feature type="transmembrane region" description="Helical" evidence="2">
    <location>
        <begin position="1136"/>
        <end position="1159"/>
    </location>
</feature>
<reference evidence="4" key="1">
    <citation type="submission" date="2021-02" db="EMBL/GenBank/DDBJ databases">
        <authorList>
            <person name="Dougan E. K."/>
            <person name="Rhodes N."/>
            <person name="Thang M."/>
            <person name="Chan C."/>
        </authorList>
    </citation>
    <scope>NUCLEOTIDE SEQUENCE</scope>
</reference>
<dbReference type="InterPro" id="IPR011009">
    <property type="entry name" value="Kinase-like_dom_sf"/>
</dbReference>
<dbReference type="PROSITE" id="PS00108">
    <property type="entry name" value="PROTEIN_KINASE_ST"/>
    <property type="match status" value="1"/>
</dbReference>
<dbReference type="PANTHER" id="PTHR44167:SF24">
    <property type="entry name" value="SERINE_THREONINE-PROTEIN KINASE CHK2"/>
    <property type="match status" value="1"/>
</dbReference>
<evidence type="ECO:0000313" key="4">
    <source>
        <dbReference type="EMBL" id="CAE7226752.1"/>
    </source>
</evidence>
<organism evidence="4 5">
    <name type="scientific">Symbiodinium necroappetens</name>
    <dbReference type="NCBI Taxonomy" id="1628268"/>
    <lineage>
        <taxon>Eukaryota</taxon>
        <taxon>Sar</taxon>
        <taxon>Alveolata</taxon>
        <taxon>Dinophyceae</taxon>
        <taxon>Suessiales</taxon>
        <taxon>Symbiodiniaceae</taxon>
        <taxon>Symbiodinium</taxon>
    </lineage>
</organism>
<comment type="caution">
    <text evidence="4">The sequence shown here is derived from an EMBL/GenBank/DDBJ whole genome shotgun (WGS) entry which is preliminary data.</text>
</comment>
<dbReference type="PROSITE" id="PS50011">
    <property type="entry name" value="PROTEIN_KINASE_DOM"/>
    <property type="match status" value="1"/>
</dbReference>
<gene>
    <name evidence="4" type="primary">ATG1A</name>
    <name evidence="4" type="ORF">SNEC2469_LOCUS3248</name>
</gene>
<feature type="transmembrane region" description="Helical" evidence="2">
    <location>
        <begin position="1341"/>
        <end position="1362"/>
    </location>
</feature>
<dbReference type="EMBL" id="CAJNJA010007609">
    <property type="protein sequence ID" value="CAE7226752.1"/>
    <property type="molecule type" value="Genomic_DNA"/>
</dbReference>
<dbReference type="SUPFAM" id="SSF56112">
    <property type="entry name" value="Protein kinase-like (PK-like)"/>
    <property type="match status" value="1"/>
</dbReference>
<feature type="transmembrane region" description="Helical" evidence="2">
    <location>
        <begin position="1097"/>
        <end position="1124"/>
    </location>
</feature>
<keyword evidence="5" id="KW-1185">Reference proteome</keyword>
<dbReference type="Pfam" id="PF00069">
    <property type="entry name" value="Pkinase"/>
    <property type="match status" value="1"/>
</dbReference>
<protein>
    <submittedName>
        <fullName evidence="4">ATG1A protein</fullName>
    </submittedName>
</protein>
<dbReference type="InterPro" id="IPR000719">
    <property type="entry name" value="Prot_kinase_dom"/>
</dbReference>
<feature type="transmembrane region" description="Helical" evidence="2">
    <location>
        <begin position="740"/>
        <end position="764"/>
    </location>
</feature>
<dbReference type="InterPro" id="IPR008271">
    <property type="entry name" value="Ser/Thr_kinase_AS"/>
</dbReference>
<feature type="transmembrane region" description="Helical" evidence="2">
    <location>
        <begin position="1225"/>
        <end position="1249"/>
    </location>
</feature>
<accession>A0A812KGZ6</accession>
<feature type="domain" description="Protein kinase" evidence="3">
    <location>
        <begin position="181"/>
        <end position="529"/>
    </location>
</feature>
<feature type="compositionally biased region" description="Basic and acidic residues" evidence="1">
    <location>
        <begin position="1415"/>
        <end position="1426"/>
    </location>
</feature>
<dbReference type="PANTHER" id="PTHR44167">
    <property type="entry name" value="OVARIAN-SPECIFIC SERINE/THREONINE-PROTEIN KINASE LOK-RELATED"/>
    <property type="match status" value="1"/>
</dbReference>
<dbReference type="SMART" id="SM00220">
    <property type="entry name" value="S_TKc"/>
    <property type="match status" value="1"/>
</dbReference>
<feature type="transmembrane region" description="Helical" evidence="2">
    <location>
        <begin position="842"/>
        <end position="865"/>
    </location>
</feature>
<feature type="region of interest" description="Disordered" evidence="1">
    <location>
        <begin position="560"/>
        <end position="588"/>
    </location>
</feature>
<proteinExistence type="predicted"/>
<dbReference type="Gene3D" id="3.30.200.20">
    <property type="entry name" value="Phosphorylase Kinase, domain 1"/>
    <property type="match status" value="1"/>
</dbReference>
<feature type="transmembrane region" description="Helical" evidence="2">
    <location>
        <begin position="1171"/>
        <end position="1191"/>
    </location>
</feature>
<name>A0A812KGZ6_9DINO</name>
<evidence type="ECO:0000256" key="1">
    <source>
        <dbReference type="SAM" id="MobiDB-lite"/>
    </source>
</evidence>
<feature type="transmembrane region" description="Helical" evidence="2">
    <location>
        <begin position="716"/>
        <end position="734"/>
    </location>
</feature>
<keyword evidence="2" id="KW-0812">Transmembrane</keyword>
<evidence type="ECO:0000259" key="3">
    <source>
        <dbReference type="PROSITE" id="PS50011"/>
    </source>
</evidence>
<feature type="transmembrane region" description="Helical" evidence="2">
    <location>
        <begin position="776"/>
        <end position="795"/>
    </location>
</feature>
<dbReference type="GO" id="GO:0005634">
    <property type="term" value="C:nucleus"/>
    <property type="evidence" value="ECO:0007669"/>
    <property type="project" value="TreeGrafter"/>
</dbReference>
<evidence type="ECO:0000313" key="5">
    <source>
        <dbReference type="Proteomes" id="UP000601435"/>
    </source>
</evidence>
<dbReference type="GO" id="GO:0005737">
    <property type="term" value="C:cytoplasm"/>
    <property type="evidence" value="ECO:0007669"/>
    <property type="project" value="TreeGrafter"/>
</dbReference>
<dbReference type="GO" id="GO:0044773">
    <property type="term" value="P:mitotic DNA damage checkpoint signaling"/>
    <property type="evidence" value="ECO:0007669"/>
    <property type="project" value="TreeGrafter"/>
</dbReference>
<dbReference type="OrthoDB" id="433096at2759"/>
<dbReference type="Proteomes" id="UP000601435">
    <property type="component" value="Unassembled WGS sequence"/>
</dbReference>
<dbReference type="GO" id="GO:0005524">
    <property type="term" value="F:ATP binding"/>
    <property type="evidence" value="ECO:0007669"/>
    <property type="project" value="InterPro"/>
</dbReference>
<feature type="region of interest" description="Disordered" evidence="1">
    <location>
        <begin position="1389"/>
        <end position="1438"/>
    </location>
</feature>
<dbReference type="GO" id="GO:0004674">
    <property type="term" value="F:protein serine/threonine kinase activity"/>
    <property type="evidence" value="ECO:0007669"/>
    <property type="project" value="TreeGrafter"/>
</dbReference>
<keyword evidence="2" id="KW-0472">Membrane</keyword>